<organism evidence="5 6">
    <name type="scientific">Pythium oligandrum</name>
    <name type="common">Mycoparasitic fungus</name>
    <dbReference type="NCBI Taxonomy" id="41045"/>
    <lineage>
        <taxon>Eukaryota</taxon>
        <taxon>Sar</taxon>
        <taxon>Stramenopiles</taxon>
        <taxon>Oomycota</taxon>
        <taxon>Peronosporomycetes</taxon>
        <taxon>Pythiales</taxon>
        <taxon>Pythiaceae</taxon>
        <taxon>Pythium</taxon>
    </lineage>
</organism>
<dbReference type="EMBL" id="SPLM01000144">
    <property type="protein sequence ID" value="TMW57497.1"/>
    <property type="molecule type" value="Genomic_DNA"/>
</dbReference>
<evidence type="ECO:0000256" key="2">
    <source>
        <dbReference type="SAM" id="MobiDB-lite"/>
    </source>
</evidence>
<keyword evidence="6" id="KW-1185">Reference proteome</keyword>
<dbReference type="Gene3D" id="3.40.525.10">
    <property type="entry name" value="CRAL-TRIO lipid binding domain"/>
    <property type="match status" value="1"/>
</dbReference>
<feature type="domain" description="Macro" evidence="4">
    <location>
        <begin position="1"/>
        <end position="196"/>
    </location>
</feature>
<dbReference type="Pfam" id="PF13716">
    <property type="entry name" value="CRAL_TRIO_2"/>
    <property type="match status" value="1"/>
</dbReference>
<feature type="compositionally biased region" description="Basic and acidic residues" evidence="2">
    <location>
        <begin position="486"/>
        <end position="495"/>
    </location>
</feature>
<accession>A0A8K1FFB4</accession>
<dbReference type="SMART" id="SM00506">
    <property type="entry name" value="A1pp"/>
    <property type="match status" value="1"/>
</dbReference>
<evidence type="ECO:0000256" key="1">
    <source>
        <dbReference type="ARBA" id="ARBA00008355"/>
    </source>
</evidence>
<dbReference type="PANTHER" id="PTHR11106">
    <property type="entry name" value="GANGLIOSIDE INDUCED DIFFERENTIATION ASSOCIATED PROTEIN 2-RELATED"/>
    <property type="match status" value="1"/>
</dbReference>
<comment type="similarity">
    <text evidence="1">Belongs to the GDAP2 family.</text>
</comment>
<dbReference type="Pfam" id="PF01661">
    <property type="entry name" value="Macro"/>
    <property type="match status" value="1"/>
</dbReference>
<dbReference type="Gene3D" id="3.40.220.10">
    <property type="entry name" value="Leucine Aminopeptidase, subunit E, domain 1"/>
    <property type="match status" value="1"/>
</dbReference>
<dbReference type="AlphaFoldDB" id="A0A8K1FFB4"/>
<name>A0A8K1FFB4_PYTOL</name>
<dbReference type="SMART" id="SM00516">
    <property type="entry name" value="SEC14"/>
    <property type="match status" value="1"/>
</dbReference>
<dbReference type="CDD" id="cd00170">
    <property type="entry name" value="SEC14"/>
    <property type="match status" value="1"/>
</dbReference>
<dbReference type="OrthoDB" id="365077at2759"/>
<feature type="domain" description="CRAL-TRIO" evidence="3">
    <location>
        <begin position="312"/>
        <end position="467"/>
    </location>
</feature>
<dbReference type="CDD" id="cd02905">
    <property type="entry name" value="Macro_GDAP2-like"/>
    <property type="match status" value="1"/>
</dbReference>
<evidence type="ECO:0008006" key="7">
    <source>
        <dbReference type="Google" id="ProtNLM"/>
    </source>
</evidence>
<dbReference type="InterPro" id="IPR002589">
    <property type="entry name" value="Macro_dom"/>
</dbReference>
<evidence type="ECO:0000313" key="6">
    <source>
        <dbReference type="Proteomes" id="UP000794436"/>
    </source>
</evidence>
<gene>
    <name evidence="5" type="ORF">Poli38472_003422</name>
</gene>
<dbReference type="InterPro" id="IPR035793">
    <property type="entry name" value="Macro_GDAP2"/>
</dbReference>
<feature type="region of interest" description="Disordered" evidence="2">
    <location>
        <begin position="453"/>
        <end position="495"/>
    </location>
</feature>
<sequence>METTTTRLDVIALDAIQPWGSLFMEDADPLPKVEPPSRKVDAVVNSTNESLKDTSGICRKLLDAAGREIWTECESVGSCRTGEAVVTRGCQLPAKKILHTVGPRYNIKYQTAAEHALHMCYRSCLSVAIEERLQTVAFPCVYAKKKGYPRDDAAHVALRTVRRFLEHYRDAFTLIIFCVDTLEDQLIYENLLPLYFPRSLDELQQSATALATRDLRNEFGEPVIEERKIRIGSAPSAFAEKNGEVEVEDEDDELTDDEDAAIQSFCEMTSDPDLERLERLHQRQEERQKLAAKTEKRRLEILNYQHALSKAQNEDFDDLRKRKFLYNGGVDHSGAPVMVYMASNLVVSEADLDRVMLYIIHTMDAIVEKQYSVLYVHSDSSSENQPTAAWLKRLFRTFASKYQQNLRFFYVLEPSVWLKLLLFVAKGFVSSAFYKKIVYIGSPKDLANVSDNLDLPHHLSPPKEENSPEDETKAASPLSASGSFHESSRQRDAML</sequence>
<dbReference type="InterPro" id="IPR036865">
    <property type="entry name" value="CRAL-TRIO_dom_sf"/>
</dbReference>
<proteinExistence type="inferred from homology"/>
<dbReference type="PROSITE" id="PS51154">
    <property type="entry name" value="MACRO"/>
    <property type="match status" value="1"/>
</dbReference>
<dbReference type="InterPro" id="IPR043472">
    <property type="entry name" value="Macro_dom-like"/>
</dbReference>
<dbReference type="PANTHER" id="PTHR11106:SF72">
    <property type="entry name" value="GANGLIOSIDE-INDUCED DIFFERENTIATION-ASSOCIATED PROTEIN 2"/>
    <property type="match status" value="1"/>
</dbReference>
<dbReference type="InterPro" id="IPR001251">
    <property type="entry name" value="CRAL-TRIO_dom"/>
</dbReference>
<reference evidence="5" key="1">
    <citation type="submission" date="2019-03" db="EMBL/GenBank/DDBJ databases">
        <title>Long read genome sequence of the mycoparasitic Pythium oligandrum ATCC 38472 isolated from sugarbeet rhizosphere.</title>
        <authorList>
            <person name="Gaulin E."/>
        </authorList>
    </citation>
    <scope>NUCLEOTIDE SEQUENCE</scope>
    <source>
        <strain evidence="5">ATCC 38472_TT</strain>
    </source>
</reference>
<evidence type="ECO:0000259" key="4">
    <source>
        <dbReference type="PROSITE" id="PS51154"/>
    </source>
</evidence>
<dbReference type="Proteomes" id="UP000794436">
    <property type="component" value="Unassembled WGS sequence"/>
</dbReference>
<evidence type="ECO:0000259" key="3">
    <source>
        <dbReference type="PROSITE" id="PS50191"/>
    </source>
</evidence>
<dbReference type="PROSITE" id="PS50191">
    <property type="entry name" value="CRAL_TRIO"/>
    <property type="match status" value="1"/>
</dbReference>
<comment type="caution">
    <text evidence="5">The sequence shown here is derived from an EMBL/GenBank/DDBJ whole genome shotgun (WGS) entry which is preliminary data.</text>
</comment>
<dbReference type="SUPFAM" id="SSF52949">
    <property type="entry name" value="Macro domain-like"/>
    <property type="match status" value="1"/>
</dbReference>
<evidence type="ECO:0000313" key="5">
    <source>
        <dbReference type="EMBL" id="TMW57497.1"/>
    </source>
</evidence>
<feature type="compositionally biased region" description="Basic and acidic residues" evidence="2">
    <location>
        <begin position="454"/>
        <end position="473"/>
    </location>
</feature>
<dbReference type="SUPFAM" id="SSF52087">
    <property type="entry name" value="CRAL/TRIO domain"/>
    <property type="match status" value="1"/>
</dbReference>
<protein>
    <recommendedName>
        <fullName evidence="7">Macro domain-containing protein</fullName>
    </recommendedName>
</protein>